<evidence type="ECO:0000259" key="3">
    <source>
        <dbReference type="Pfam" id="PF14478"/>
    </source>
</evidence>
<dbReference type="Pfam" id="PF14478">
    <property type="entry name" value="DUF4430"/>
    <property type="match status" value="1"/>
</dbReference>
<dbReference type="OrthoDB" id="2870483at2"/>
<evidence type="ECO:0000313" key="8">
    <source>
        <dbReference type="Proteomes" id="UP000286288"/>
    </source>
</evidence>
<dbReference type="EMBL" id="JARQDV010000016">
    <property type="protein sequence ID" value="MDT2966034.1"/>
    <property type="molecule type" value="Genomic_DNA"/>
</dbReference>
<dbReference type="EMBL" id="CP046123">
    <property type="protein sequence ID" value="QGN29734.1"/>
    <property type="molecule type" value="Genomic_DNA"/>
</dbReference>
<dbReference type="GeneID" id="15142299"/>
<reference evidence="4 10" key="3">
    <citation type="submission" date="2023-03" db="EMBL/GenBank/DDBJ databases">
        <authorList>
            <person name="Shen W."/>
            <person name="Cai J."/>
        </authorList>
    </citation>
    <scope>NUCLEOTIDE SEQUENCE</scope>
    <source>
        <strain evidence="5 10">B516</strain>
        <strain evidence="4">K72-2</strain>
    </source>
</reference>
<feature type="region of interest" description="Disordered" evidence="1">
    <location>
        <begin position="28"/>
        <end position="61"/>
    </location>
</feature>
<dbReference type="Proteomes" id="UP001268896">
    <property type="component" value="Unassembled WGS sequence"/>
</dbReference>
<dbReference type="AlphaFoldDB" id="A0A1I1VK91"/>
<dbReference type="RefSeq" id="WP_005226209.1">
    <property type="nucleotide sequence ID" value="NZ_BJMG01000005.1"/>
</dbReference>
<evidence type="ECO:0000313" key="6">
    <source>
        <dbReference type="EMBL" id="QGN29734.1"/>
    </source>
</evidence>
<gene>
    <name evidence="7" type="ORF">DW084_03535</name>
    <name evidence="6" type="ORF">GFU50_09530</name>
    <name evidence="4" type="ORF">P7I32_15745</name>
    <name evidence="5" type="ORF">P7I34_11075</name>
</gene>
<evidence type="ECO:0000313" key="5">
    <source>
        <dbReference type="EMBL" id="MDT2983208.1"/>
    </source>
</evidence>
<feature type="signal peptide" evidence="2">
    <location>
        <begin position="1"/>
        <end position="18"/>
    </location>
</feature>
<dbReference type="EMBL" id="JARQDZ010000005">
    <property type="protein sequence ID" value="MDT2983208.1"/>
    <property type="molecule type" value="Genomic_DNA"/>
</dbReference>
<proteinExistence type="predicted"/>
<reference evidence="7 8" key="1">
    <citation type="submission" date="2018-08" db="EMBL/GenBank/DDBJ databases">
        <title>A genome reference for cultivated species of the human gut microbiota.</title>
        <authorList>
            <person name="Zou Y."/>
            <person name="Xue W."/>
            <person name="Luo G."/>
        </authorList>
    </citation>
    <scope>NUCLEOTIDE SEQUENCE [LARGE SCALE GENOMIC DNA]</scope>
    <source>
        <strain evidence="7 8">AF48-16</strain>
    </source>
</reference>
<dbReference type="Proteomes" id="UP000286288">
    <property type="component" value="Unassembled WGS sequence"/>
</dbReference>
<dbReference type="InterPro" id="IPR027954">
    <property type="entry name" value="Transcobalamin-like_C"/>
</dbReference>
<evidence type="ECO:0000313" key="9">
    <source>
        <dbReference type="Proteomes" id="UP000422837"/>
    </source>
</evidence>
<organism evidence="7 8">
    <name type="scientific">Enterococcus casseliflavus</name>
    <name type="common">Enterococcus flavescens</name>
    <dbReference type="NCBI Taxonomy" id="37734"/>
    <lineage>
        <taxon>Bacteria</taxon>
        <taxon>Bacillati</taxon>
        <taxon>Bacillota</taxon>
        <taxon>Bacilli</taxon>
        <taxon>Lactobacillales</taxon>
        <taxon>Enterococcaceae</taxon>
        <taxon>Enterococcus</taxon>
    </lineage>
</organism>
<dbReference type="Gene3D" id="2.170.130.30">
    <property type="match status" value="1"/>
</dbReference>
<protein>
    <submittedName>
        <fullName evidence="7">DUF4430 domain-containing protein</fullName>
    </submittedName>
</protein>
<sequence>MKKTVVFSYIFLLSLVFAGCAKPSMDAGNSSSESSSVQQNAEERTAQISFNNKSEEQDQEIETKTVTFKEGVSLMTIMKENFDLEENQGMITSIDGLAQDEKAGYYWTYTINDEMITTGADDTFLGNNDKVVFTYEKFE</sequence>
<keyword evidence="2" id="KW-0732">Signal</keyword>
<dbReference type="Proteomes" id="UP000422837">
    <property type="component" value="Chromosome"/>
</dbReference>
<name>A0A1I1VK91_ENTCA</name>
<feature type="chain" id="PRO_5044372671" evidence="2">
    <location>
        <begin position="19"/>
        <end position="139"/>
    </location>
</feature>
<feature type="domain" description="Transcobalamin-like C-terminal" evidence="3">
    <location>
        <begin position="71"/>
        <end position="137"/>
    </location>
</feature>
<reference evidence="6 9" key="2">
    <citation type="submission" date="2019-11" db="EMBL/GenBank/DDBJ databases">
        <title>Detection and genome characteristic of a blood enterococcus casselifavus isolate from Zhengzhou,china.</title>
        <authorList>
            <person name="Wen P."/>
        </authorList>
    </citation>
    <scope>NUCLEOTIDE SEQUENCE [LARGE SCALE GENOMIC DNA]</scope>
    <source>
        <strain evidence="6 9">EC291</strain>
    </source>
</reference>
<evidence type="ECO:0000256" key="2">
    <source>
        <dbReference type="SAM" id="SignalP"/>
    </source>
</evidence>
<evidence type="ECO:0000313" key="7">
    <source>
        <dbReference type="EMBL" id="RHK07742.1"/>
    </source>
</evidence>
<accession>A0A1I1VK91</accession>
<dbReference type="Proteomes" id="UP001253851">
    <property type="component" value="Unassembled WGS sequence"/>
</dbReference>
<evidence type="ECO:0000313" key="4">
    <source>
        <dbReference type="EMBL" id="MDT2966034.1"/>
    </source>
</evidence>
<evidence type="ECO:0000313" key="10">
    <source>
        <dbReference type="Proteomes" id="UP001253851"/>
    </source>
</evidence>
<dbReference type="EMBL" id="QRMZ01000003">
    <property type="protein sequence ID" value="RHK07742.1"/>
    <property type="molecule type" value="Genomic_DNA"/>
</dbReference>
<dbReference type="PROSITE" id="PS51257">
    <property type="entry name" value="PROKAR_LIPOPROTEIN"/>
    <property type="match status" value="1"/>
</dbReference>
<evidence type="ECO:0000256" key="1">
    <source>
        <dbReference type="SAM" id="MobiDB-lite"/>
    </source>
</evidence>